<reference evidence="4" key="1">
    <citation type="submission" date="2018-05" db="EMBL/GenBank/DDBJ databases">
        <authorList>
            <person name="Lanie J.A."/>
            <person name="Ng W.-L."/>
            <person name="Kazmierczak K.M."/>
            <person name="Andrzejewski T.M."/>
            <person name="Davidsen T.M."/>
            <person name="Wayne K.J."/>
            <person name="Tettelin H."/>
            <person name="Glass J.I."/>
            <person name="Rusch D."/>
            <person name="Podicherti R."/>
            <person name="Tsui H.-C.T."/>
            <person name="Winkler M.E."/>
        </authorList>
    </citation>
    <scope>NUCLEOTIDE SEQUENCE</scope>
</reference>
<name>A0A382PX57_9ZZZZ</name>
<sequence length="90" mass="10049">MKKKKYTSGNLNSKSDFHVEFMPATQGGIITDVQSKTKLLHGKKLHSIIKNTLNDLNVKHGKLNVTDNGGQYFVLQARIEAVIKSENPKL</sequence>
<organism evidence="4">
    <name type="scientific">marine metagenome</name>
    <dbReference type="NCBI Taxonomy" id="408172"/>
    <lineage>
        <taxon>unclassified sequences</taxon>
        <taxon>metagenomes</taxon>
        <taxon>ecological metagenomes</taxon>
    </lineage>
</organism>
<dbReference type="Pfam" id="PF06857">
    <property type="entry name" value="ACP"/>
    <property type="match status" value="1"/>
</dbReference>
<protein>
    <submittedName>
        <fullName evidence="4">Uncharacterized protein</fullName>
    </submittedName>
</protein>
<accession>A0A382PX57</accession>
<proteinExistence type="predicted"/>
<dbReference type="EMBL" id="UINC01110443">
    <property type="protein sequence ID" value="SVC77953.1"/>
    <property type="molecule type" value="Genomic_DNA"/>
</dbReference>
<dbReference type="InterPro" id="IPR023439">
    <property type="entry name" value="Mal_deCO2ase/Cit_lyase_ACP"/>
</dbReference>
<evidence type="ECO:0000256" key="3">
    <source>
        <dbReference type="ARBA" id="ARBA00022553"/>
    </source>
</evidence>
<dbReference type="AlphaFoldDB" id="A0A382PX57"/>
<feature type="non-terminal residue" evidence="4">
    <location>
        <position position="90"/>
    </location>
</feature>
<keyword evidence="3" id="KW-0597">Phosphoprotein</keyword>
<evidence type="ECO:0000256" key="2">
    <source>
        <dbReference type="ARBA" id="ARBA00022490"/>
    </source>
</evidence>
<comment type="subcellular location">
    <subcellularLocation>
        <location evidence="1">Cytoplasm</location>
    </subcellularLocation>
</comment>
<keyword evidence="2" id="KW-0963">Cytoplasm</keyword>
<dbReference type="GO" id="GO:0005737">
    <property type="term" value="C:cytoplasm"/>
    <property type="evidence" value="ECO:0007669"/>
    <property type="project" value="UniProtKB-SubCell"/>
</dbReference>
<evidence type="ECO:0000256" key="1">
    <source>
        <dbReference type="ARBA" id="ARBA00004496"/>
    </source>
</evidence>
<evidence type="ECO:0000313" key="4">
    <source>
        <dbReference type="EMBL" id="SVC77953.1"/>
    </source>
</evidence>
<gene>
    <name evidence="4" type="ORF">METZ01_LOCUS330807</name>
</gene>